<dbReference type="InterPro" id="IPR019639">
    <property type="entry name" value="DUF2505"/>
</dbReference>
<evidence type="ECO:0000313" key="2">
    <source>
        <dbReference type="Proteomes" id="UP000269019"/>
    </source>
</evidence>
<organism evidence="1 2">
    <name type="scientific">Corynebacterium choanae</name>
    <dbReference type="NCBI Taxonomy" id="1862358"/>
    <lineage>
        <taxon>Bacteria</taxon>
        <taxon>Bacillati</taxon>
        <taxon>Actinomycetota</taxon>
        <taxon>Actinomycetes</taxon>
        <taxon>Mycobacteriales</taxon>
        <taxon>Corynebacteriaceae</taxon>
        <taxon>Corynebacterium</taxon>
    </lineage>
</organism>
<dbReference type="EMBL" id="CP033896">
    <property type="protein sequence ID" value="AZA14499.1"/>
    <property type="molecule type" value="Genomic_DNA"/>
</dbReference>
<evidence type="ECO:0008006" key="3">
    <source>
        <dbReference type="Google" id="ProtNLM"/>
    </source>
</evidence>
<sequence>MSNRTETTVTLAFPPAKVAEALTSEAYWKYNVANLSSEPGEVHQFTTSEGGCEAVLYEVMPMELLPEAVRAMVSQSLKIKRVVTWNYLDTPAPTGNYTADVKGAPVDFAAEMSLTGDDNTTTITYQNVVNVNIPFMGSAIEPKVSEALDELTANEARLTETWIKENLA</sequence>
<dbReference type="AlphaFoldDB" id="A0A3G6J9B7"/>
<accession>A0A3G6J9B7</accession>
<reference evidence="1 2" key="1">
    <citation type="submission" date="2018-11" db="EMBL/GenBank/DDBJ databases">
        <authorList>
            <person name="Kleinhagauer T."/>
            <person name="Glaeser S.P."/>
            <person name="Spergser J."/>
            <person name="Ruckert C."/>
            <person name="Kaempfer P."/>
            <person name="Busse H.-J."/>
        </authorList>
    </citation>
    <scope>NUCLEOTIDE SEQUENCE [LARGE SCALE GENOMIC DNA]</scope>
    <source>
        <strain evidence="1 2">200CH</strain>
    </source>
</reference>
<dbReference type="Proteomes" id="UP000269019">
    <property type="component" value="Chromosome"/>
</dbReference>
<evidence type="ECO:0000313" key="1">
    <source>
        <dbReference type="EMBL" id="AZA14499.1"/>
    </source>
</evidence>
<name>A0A3G6J9B7_9CORY</name>
<dbReference type="OrthoDB" id="5178774at2"/>
<dbReference type="Pfam" id="PF10698">
    <property type="entry name" value="DUF2505"/>
    <property type="match status" value="1"/>
</dbReference>
<dbReference type="KEGG" id="ccho:CCHOA_10600"/>
<proteinExistence type="predicted"/>
<keyword evidence="2" id="KW-1185">Reference proteome</keyword>
<protein>
    <recommendedName>
        <fullName evidence="3">DUF2505 domain-containing protein</fullName>
    </recommendedName>
</protein>
<dbReference type="RefSeq" id="WP_123929925.1">
    <property type="nucleotide sequence ID" value="NZ_CP033896.1"/>
</dbReference>
<gene>
    <name evidence="1" type="ORF">CCHOA_10600</name>
</gene>